<dbReference type="WBParaSite" id="maker-uti_cns_0004744-snap-gene-0.2-mRNA-1">
    <property type="protein sequence ID" value="maker-uti_cns_0004744-snap-gene-0.2-mRNA-1"/>
    <property type="gene ID" value="maker-uti_cns_0004744-snap-gene-0.2"/>
</dbReference>
<organism evidence="2 4">
    <name type="scientific">Macrostomum lignano</name>
    <dbReference type="NCBI Taxonomy" id="282301"/>
    <lineage>
        <taxon>Eukaryota</taxon>
        <taxon>Metazoa</taxon>
        <taxon>Spiralia</taxon>
        <taxon>Lophotrochozoa</taxon>
        <taxon>Platyhelminthes</taxon>
        <taxon>Rhabditophora</taxon>
        <taxon>Macrostomorpha</taxon>
        <taxon>Macrostomida</taxon>
        <taxon>Macrostomidae</taxon>
        <taxon>Macrostomum</taxon>
    </lineage>
</organism>
<evidence type="ECO:0000313" key="3">
    <source>
        <dbReference type="WBParaSite" id="maker-uti_cns_0004744-snap-gene-0.2-mRNA-1"/>
    </source>
</evidence>
<protein>
    <submittedName>
        <fullName evidence="3 4">UPAR/Ly6 domain-containing protein</fullName>
    </submittedName>
</protein>
<dbReference type="STRING" id="282301.A0A1I8IXF5"/>
<keyword evidence="2" id="KW-1185">Reference proteome</keyword>
<evidence type="ECO:0000313" key="2">
    <source>
        <dbReference type="Proteomes" id="UP000095280"/>
    </source>
</evidence>
<dbReference type="WBParaSite" id="maker-uti_cns_0017943-snap-gene-0.2-mRNA-1">
    <property type="protein sequence ID" value="maker-uti_cns_0017943-snap-gene-0.2-mRNA-1"/>
    <property type="gene ID" value="maker-uti_cns_0017943-snap-gene-0.2"/>
</dbReference>
<accession>A0A1I8IXF5</accession>
<evidence type="ECO:0000256" key="1">
    <source>
        <dbReference type="SAM" id="SignalP"/>
    </source>
</evidence>
<keyword evidence="1" id="KW-0732">Signal</keyword>
<dbReference type="AlphaFoldDB" id="A0A1I8IXF5"/>
<dbReference type="CDD" id="cd00117">
    <property type="entry name" value="TFP"/>
    <property type="match status" value="1"/>
</dbReference>
<dbReference type="Proteomes" id="UP000095280">
    <property type="component" value="Unplaced"/>
</dbReference>
<feature type="chain" id="PRO_5011395195" evidence="1">
    <location>
        <begin position="33"/>
        <end position="162"/>
    </location>
</feature>
<sequence>MATGLPSGTSCTAAAVYACLALCSSLFAGTAAIEIVQSGPVSVSNLSCYECAETFNKASPWTSNTTCQTLIGLGGRPCMSSQSFCTVQISIVYDALISITRGCADSCVDGCIYDGFPMTQINCVNCCNTSFCNSMSAASRTAPAHCGTVLGLSALLLSVLSG</sequence>
<evidence type="ECO:0000313" key="4">
    <source>
        <dbReference type="WBParaSite" id="maker-uti_cns_0017943-snap-gene-0.2-mRNA-1"/>
    </source>
</evidence>
<proteinExistence type="predicted"/>
<name>A0A1I8IXF5_9PLAT</name>
<feature type="signal peptide" evidence="1">
    <location>
        <begin position="1"/>
        <end position="32"/>
    </location>
</feature>
<reference evidence="3 4" key="1">
    <citation type="submission" date="2016-11" db="UniProtKB">
        <authorList>
            <consortium name="WormBaseParasite"/>
        </authorList>
    </citation>
    <scope>IDENTIFICATION</scope>
</reference>